<dbReference type="EMBL" id="KV454296">
    <property type="protein sequence ID" value="ODQ71904.1"/>
    <property type="molecule type" value="Genomic_DNA"/>
</dbReference>
<keyword evidence="3" id="KW-1185">Reference proteome</keyword>
<evidence type="ECO:0000256" key="1">
    <source>
        <dbReference type="SAM" id="MobiDB-lite"/>
    </source>
</evidence>
<gene>
    <name evidence="2" type="ORF">LIPSTDRAFT_311600</name>
</gene>
<feature type="region of interest" description="Disordered" evidence="1">
    <location>
        <begin position="1"/>
        <end position="24"/>
    </location>
</feature>
<dbReference type="Proteomes" id="UP000094385">
    <property type="component" value="Unassembled WGS sequence"/>
</dbReference>
<reference evidence="2 3" key="1">
    <citation type="journal article" date="2016" name="Proc. Natl. Acad. Sci. U.S.A.">
        <title>Comparative genomics of biotechnologically important yeasts.</title>
        <authorList>
            <person name="Riley R."/>
            <person name="Haridas S."/>
            <person name="Wolfe K.H."/>
            <person name="Lopes M.R."/>
            <person name="Hittinger C.T."/>
            <person name="Goeker M."/>
            <person name="Salamov A.A."/>
            <person name="Wisecaver J.H."/>
            <person name="Long T.M."/>
            <person name="Calvey C.H."/>
            <person name="Aerts A.L."/>
            <person name="Barry K.W."/>
            <person name="Choi C."/>
            <person name="Clum A."/>
            <person name="Coughlan A.Y."/>
            <person name="Deshpande S."/>
            <person name="Douglass A.P."/>
            <person name="Hanson S.J."/>
            <person name="Klenk H.-P."/>
            <person name="LaButti K.M."/>
            <person name="Lapidus A."/>
            <person name="Lindquist E.A."/>
            <person name="Lipzen A.M."/>
            <person name="Meier-Kolthoff J.P."/>
            <person name="Ohm R.A."/>
            <person name="Otillar R.P."/>
            <person name="Pangilinan J.L."/>
            <person name="Peng Y."/>
            <person name="Rokas A."/>
            <person name="Rosa C.A."/>
            <person name="Scheuner C."/>
            <person name="Sibirny A.A."/>
            <person name="Slot J.C."/>
            <person name="Stielow J.B."/>
            <person name="Sun H."/>
            <person name="Kurtzman C.P."/>
            <person name="Blackwell M."/>
            <person name="Grigoriev I.V."/>
            <person name="Jeffries T.W."/>
        </authorList>
    </citation>
    <scope>NUCLEOTIDE SEQUENCE [LARGE SCALE GENOMIC DNA]</scope>
    <source>
        <strain evidence="2 3">NRRL Y-11557</strain>
    </source>
</reference>
<evidence type="ECO:0000313" key="3">
    <source>
        <dbReference type="Proteomes" id="UP000094385"/>
    </source>
</evidence>
<name>A0A1E3Q329_LIPST</name>
<evidence type="ECO:0000313" key="2">
    <source>
        <dbReference type="EMBL" id="ODQ71904.1"/>
    </source>
</evidence>
<dbReference type="AlphaFoldDB" id="A0A1E3Q329"/>
<proteinExistence type="predicted"/>
<accession>A0A1E3Q329</accession>
<protein>
    <submittedName>
        <fullName evidence="2">Uncharacterized protein</fullName>
    </submittedName>
</protein>
<sequence>MLSSRRQHLLGNRRHHNAQQKKFRNPNLSRIELPDIRIEPRFMALLTSLRKVRELLCTTAMALERQPRLHGQGIIAFQLSNQMPFCLMRIVTMPRIHHTSVRPRLRMFSYMNLWMVEIHELSHIPRPLHGI</sequence>
<organism evidence="2 3">
    <name type="scientific">Lipomyces starkeyi NRRL Y-11557</name>
    <dbReference type="NCBI Taxonomy" id="675824"/>
    <lineage>
        <taxon>Eukaryota</taxon>
        <taxon>Fungi</taxon>
        <taxon>Dikarya</taxon>
        <taxon>Ascomycota</taxon>
        <taxon>Saccharomycotina</taxon>
        <taxon>Lipomycetes</taxon>
        <taxon>Lipomycetales</taxon>
        <taxon>Lipomycetaceae</taxon>
        <taxon>Lipomyces</taxon>
    </lineage>
</organism>